<proteinExistence type="predicted"/>
<keyword evidence="1" id="KW-0732">Signal</keyword>
<gene>
    <name evidence="2" type="ORF">IMSHALPRED_009149</name>
</gene>
<evidence type="ECO:0000313" key="3">
    <source>
        <dbReference type="Proteomes" id="UP000664534"/>
    </source>
</evidence>
<feature type="signal peptide" evidence="1">
    <location>
        <begin position="1"/>
        <end position="23"/>
    </location>
</feature>
<accession>A0A8H3ERY2</accession>
<organism evidence="2 3">
    <name type="scientific">Imshaugia aleurites</name>
    <dbReference type="NCBI Taxonomy" id="172621"/>
    <lineage>
        <taxon>Eukaryota</taxon>
        <taxon>Fungi</taxon>
        <taxon>Dikarya</taxon>
        <taxon>Ascomycota</taxon>
        <taxon>Pezizomycotina</taxon>
        <taxon>Lecanoromycetes</taxon>
        <taxon>OSLEUM clade</taxon>
        <taxon>Lecanoromycetidae</taxon>
        <taxon>Lecanorales</taxon>
        <taxon>Lecanorineae</taxon>
        <taxon>Parmeliaceae</taxon>
        <taxon>Imshaugia</taxon>
    </lineage>
</organism>
<protein>
    <submittedName>
        <fullName evidence="2">Uncharacterized protein</fullName>
    </submittedName>
</protein>
<dbReference type="Proteomes" id="UP000664534">
    <property type="component" value="Unassembled WGS sequence"/>
</dbReference>
<dbReference type="PANTHER" id="PTHR36195">
    <property type="entry name" value="DOMAIN PROTEIN, PUTATIVE (AFU_ORTHOLOGUE AFUA_5G01990)-RELATED-RELATED"/>
    <property type="match status" value="1"/>
</dbReference>
<dbReference type="InterPro" id="IPR006771">
    <property type="entry name" value="CetA-like"/>
</dbReference>
<dbReference type="AlphaFoldDB" id="A0A8H3ERY2"/>
<dbReference type="PANTHER" id="PTHR36195:SF4">
    <property type="entry name" value="DOMAIN PROTEIN, PUTATIVE (AFU_ORTHOLOGUE AFUA_5G01990)-RELATED"/>
    <property type="match status" value="1"/>
</dbReference>
<evidence type="ECO:0000313" key="2">
    <source>
        <dbReference type="EMBL" id="CAF9910304.1"/>
    </source>
</evidence>
<comment type="caution">
    <text evidence="2">The sequence shown here is derived from an EMBL/GenBank/DDBJ whole genome shotgun (WGS) entry which is preliminary data.</text>
</comment>
<evidence type="ECO:0000256" key="1">
    <source>
        <dbReference type="SAM" id="SignalP"/>
    </source>
</evidence>
<sequence>MRSSTSIVAAFFFVCLFGLPAFASPMPDYAAADADVCVTDDGTLVADAPLAADAPDVPDAPLVPDGTPVTGGTPVADIDAADGTLGTANVRNYCDFPVYLQVCGQDLFDGVKPCDPIYTLAAGTGTYSEPYSSIINDGRSIMLSPEDGYHDKPLLQFEYTNKGDGRTNSDISEVDGNPFGSQGFTLDSSNPACSRGWCAPPATFCPDVYTTWDNGVPRDCPLGDDIGISLCKNTYTA</sequence>
<keyword evidence="3" id="KW-1185">Reference proteome</keyword>
<dbReference type="OrthoDB" id="5144514at2759"/>
<dbReference type="Pfam" id="PF04681">
    <property type="entry name" value="Bys1"/>
    <property type="match status" value="1"/>
</dbReference>
<reference evidence="2" key="1">
    <citation type="submission" date="2021-03" db="EMBL/GenBank/DDBJ databases">
        <authorList>
            <person name="Tagirdzhanova G."/>
        </authorList>
    </citation>
    <scope>NUCLEOTIDE SEQUENCE</scope>
</reference>
<name>A0A8H3ERY2_9LECA</name>
<feature type="chain" id="PRO_5034961460" evidence="1">
    <location>
        <begin position="24"/>
        <end position="237"/>
    </location>
</feature>
<dbReference type="EMBL" id="CAJPDT010000007">
    <property type="protein sequence ID" value="CAF9910304.1"/>
    <property type="molecule type" value="Genomic_DNA"/>
</dbReference>